<dbReference type="AlphaFoldDB" id="A0AAD3H9A6"/>
<feature type="compositionally biased region" description="Polar residues" evidence="9">
    <location>
        <begin position="46"/>
        <end position="60"/>
    </location>
</feature>
<name>A0AAD3H9A6_9STRA</name>
<evidence type="ECO:0000256" key="3">
    <source>
        <dbReference type="ARBA" id="ARBA00022679"/>
    </source>
</evidence>
<dbReference type="InterPro" id="IPR011009">
    <property type="entry name" value="Kinase-like_dom_sf"/>
</dbReference>
<evidence type="ECO:0000259" key="10">
    <source>
        <dbReference type="PROSITE" id="PS50011"/>
    </source>
</evidence>
<dbReference type="Gene3D" id="1.10.510.10">
    <property type="entry name" value="Transferase(Phosphotransferase) domain 1"/>
    <property type="match status" value="1"/>
</dbReference>
<organism evidence="12 13">
    <name type="scientific">Chaetoceros tenuissimus</name>
    <dbReference type="NCBI Taxonomy" id="426638"/>
    <lineage>
        <taxon>Eukaryota</taxon>
        <taxon>Sar</taxon>
        <taxon>Stramenopiles</taxon>
        <taxon>Ochrophyta</taxon>
        <taxon>Bacillariophyta</taxon>
        <taxon>Coscinodiscophyceae</taxon>
        <taxon>Chaetocerotophycidae</taxon>
        <taxon>Chaetocerotales</taxon>
        <taxon>Chaetocerotaceae</taxon>
        <taxon>Chaetoceros</taxon>
    </lineage>
</organism>
<dbReference type="SUPFAM" id="SSF47473">
    <property type="entry name" value="EF-hand"/>
    <property type="match status" value="1"/>
</dbReference>
<feature type="domain" description="EF-hand" evidence="11">
    <location>
        <begin position="485"/>
        <end position="520"/>
    </location>
</feature>
<dbReference type="FunFam" id="1.10.238.10:FF:000788">
    <property type="entry name" value="Predicted protein"/>
    <property type="match status" value="1"/>
</dbReference>
<accession>A0AAD3H9A6</accession>
<feature type="region of interest" description="Disordered" evidence="9">
    <location>
        <begin position="32"/>
        <end position="60"/>
    </location>
</feature>
<dbReference type="Gene3D" id="3.30.200.20">
    <property type="entry name" value="Phosphorylase Kinase, domain 1"/>
    <property type="match status" value="1"/>
</dbReference>
<dbReference type="EMBL" id="BLLK01000047">
    <property type="protein sequence ID" value="GFH55145.1"/>
    <property type="molecule type" value="Genomic_DNA"/>
</dbReference>
<evidence type="ECO:0000256" key="4">
    <source>
        <dbReference type="ARBA" id="ARBA00022741"/>
    </source>
</evidence>
<proteinExistence type="inferred from homology"/>
<keyword evidence="5" id="KW-0418">Kinase</keyword>
<evidence type="ECO:0000313" key="12">
    <source>
        <dbReference type="EMBL" id="GFH55145.1"/>
    </source>
</evidence>
<keyword evidence="6 8" id="KW-0067">ATP-binding</keyword>
<dbReference type="GO" id="GO:0005524">
    <property type="term" value="F:ATP binding"/>
    <property type="evidence" value="ECO:0007669"/>
    <property type="project" value="UniProtKB-UniRule"/>
</dbReference>
<dbReference type="PROSITE" id="PS00107">
    <property type="entry name" value="PROTEIN_KINASE_ATP"/>
    <property type="match status" value="1"/>
</dbReference>
<protein>
    <recommendedName>
        <fullName evidence="14">Calmodulin</fullName>
    </recommendedName>
</protein>
<dbReference type="Proteomes" id="UP001054902">
    <property type="component" value="Unassembled WGS sequence"/>
</dbReference>
<dbReference type="GO" id="GO:0005509">
    <property type="term" value="F:calcium ion binding"/>
    <property type="evidence" value="ECO:0007669"/>
    <property type="project" value="InterPro"/>
</dbReference>
<dbReference type="PANTHER" id="PTHR24349">
    <property type="entry name" value="SERINE/THREONINE-PROTEIN KINASE"/>
    <property type="match status" value="1"/>
</dbReference>
<comment type="cofactor">
    <cofactor evidence="1">
        <name>Mg(2+)</name>
        <dbReference type="ChEBI" id="CHEBI:18420"/>
    </cofactor>
</comment>
<dbReference type="InterPro" id="IPR050205">
    <property type="entry name" value="CDPK_Ser/Thr_kinases"/>
</dbReference>
<dbReference type="PROSITE" id="PS50222">
    <property type="entry name" value="EF_HAND_2"/>
    <property type="match status" value="1"/>
</dbReference>
<keyword evidence="2" id="KW-0723">Serine/threonine-protein kinase</keyword>
<dbReference type="Gene3D" id="1.10.238.10">
    <property type="entry name" value="EF-hand"/>
    <property type="match status" value="2"/>
</dbReference>
<dbReference type="GO" id="GO:0004674">
    <property type="term" value="F:protein serine/threonine kinase activity"/>
    <property type="evidence" value="ECO:0007669"/>
    <property type="project" value="UniProtKB-KW"/>
</dbReference>
<dbReference type="SUPFAM" id="SSF56112">
    <property type="entry name" value="Protein kinase-like (PK-like)"/>
    <property type="match status" value="1"/>
</dbReference>
<evidence type="ECO:0000259" key="11">
    <source>
        <dbReference type="PROSITE" id="PS50222"/>
    </source>
</evidence>
<sequence>MGCVKSKPIYDGQNKANNVKDDPSTIVVGCEEDEFSTTDVDRSRNRNYGSDESATSEAIRTSSRTILSDLMTSIHKMPSYELGNNCVDIVTANVAHISNIYEGVEDGPILGYGISGVVRKVKHRETGAEFACKPLPLDKIETEEGLDQLKEELGILMQLDHPNIVKLEGVYEAEDQIFLIQELLNGGDLFDHLDVQPEEHYSEAQCAKVVKQMLSAVRYIHSKGIIHRDLKLENFLFNDKSPNSELKMIDFGLSKHFSKDGTKHHEPVGTRYTVAPEVILGNYDEKVDVWAIGVITFLLLSGEAPFGGCYEGESPLEIKRKILNAEYSFEPVEYWNHVSSEAKSFIRHILVPNPLKRPDAASCQNHQWLQEFNSHNEKPLSINVQRAMTKFRGFSDMRKLLCEVIGFTLMPDQIMELRKEFEKLDVHQTGEISLDGLKQVLCKKSNEFRYTEEECEEIFDSMRLHGQTTIHWHHFLAAGLSECHIDDTNHRLAFDKIDTEKKGYITFDDIVDVTGALALDRRVHSLQKEFRANIDIDMDVDEKVYFEDFVRIMKNVEN</sequence>
<dbReference type="InterPro" id="IPR017441">
    <property type="entry name" value="Protein_kinase_ATP_BS"/>
</dbReference>
<dbReference type="Pfam" id="PF00069">
    <property type="entry name" value="Pkinase"/>
    <property type="match status" value="1"/>
</dbReference>
<dbReference type="InterPro" id="IPR008271">
    <property type="entry name" value="Ser/Thr_kinase_AS"/>
</dbReference>
<dbReference type="InterPro" id="IPR002048">
    <property type="entry name" value="EF_hand_dom"/>
</dbReference>
<keyword evidence="13" id="KW-1185">Reference proteome</keyword>
<dbReference type="SMART" id="SM00220">
    <property type="entry name" value="S_TKc"/>
    <property type="match status" value="1"/>
</dbReference>
<evidence type="ECO:0000256" key="1">
    <source>
        <dbReference type="ARBA" id="ARBA00001946"/>
    </source>
</evidence>
<dbReference type="PROSITE" id="PS00108">
    <property type="entry name" value="PROTEIN_KINASE_ST"/>
    <property type="match status" value="1"/>
</dbReference>
<evidence type="ECO:0000256" key="5">
    <source>
        <dbReference type="ARBA" id="ARBA00022777"/>
    </source>
</evidence>
<gene>
    <name evidence="12" type="ORF">CTEN210_11621</name>
</gene>
<dbReference type="InterPro" id="IPR000719">
    <property type="entry name" value="Prot_kinase_dom"/>
</dbReference>
<feature type="binding site" evidence="8">
    <location>
        <position position="133"/>
    </location>
    <ligand>
        <name>ATP</name>
        <dbReference type="ChEBI" id="CHEBI:30616"/>
    </ligand>
</feature>
<keyword evidence="3" id="KW-0808">Transferase</keyword>
<dbReference type="InterPro" id="IPR011992">
    <property type="entry name" value="EF-hand-dom_pair"/>
</dbReference>
<reference evidence="12 13" key="1">
    <citation type="journal article" date="2021" name="Sci. Rep.">
        <title>The genome of the diatom Chaetoceros tenuissimus carries an ancient integrated fragment of an extant virus.</title>
        <authorList>
            <person name="Hongo Y."/>
            <person name="Kimura K."/>
            <person name="Takaki Y."/>
            <person name="Yoshida Y."/>
            <person name="Baba S."/>
            <person name="Kobayashi G."/>
            <person name="Nagasaki K."/>
            <person name="Hano T."/>
            <person name="Tomaru Y."/>
        </authorList>
    </citation>
    <scope>NUCLEOTIDE SEQUENCE [LARGE SCALE GENOMIC DNA]</scope>
    <source>
        <strain evidence="12 13">NIES-3715</strain>
    </source>
</reference>
<feature type="domain" description="Protein kinase" evidence="10">
    <location>
        <begin position="104"/>
        <end position="369"/>
    </location>
</feature>
<evidence type="ECO:0000256" key="9">
    <source>
        <dbReference type="SAM" id="MobiDB-lite"/>
    </source>
</evidence>
<evidence type="ECO:0000313" key="13">
    <source>
        <dbReference type="Proteomes" id="UP001054902"/>
    </source>
</evidence>
<evidence type="ECO:0000256" key="6">
    <source>
        <dbReference type="ARBA" id="ARBA00022840"/>
    </source>
</evidence>
<evidence type="ECO:0000256" key="7">
    <source>
        <dbReference type="ARBA" id="ARBA00024334"/>
    </source>
</evidence>
<comment type="caution">
    <text evidence="12">The sequence shown here is derived from an EMBL/GenBank/DDBJ whole genome shotgun (WGS) entry which is preliminary data.</text>
</comment>
<evidence type="ECO:0000256" key="2">
    <source>
        <dbReference type="ARBA" id="ARBA00022527"/>
    </source>
</evidence>
<evidence type="ECO:0000256" key="8">
    <source>
        <dbReference type="PROSITE-ProRule" id="PRU10141"/>
    </source>
</evidence>
<keyword evidence="4 8" id="KW-0547">Nucleotide-binding</keyword>
<dbReference type="CDD" id="cd05117">
    <property type="entry name" value="STKc_CAMK"/>
    <property type="match status" value="1"/>
</dbReference>
<evidence type="ECO:0008006" key="14">
    <source>
        <dbReference type="Google" id="ProtNLM"/>
    </source>
</evidence>
<dbReference type="PROSITE" id="PS50011">
    <property type="entry name" value="PROTEIN_KINASE_DOM"/>
    <property type="match status" value="1"/>
</dbReference>
<comment type="similarity">
    <text evidence="7">Belongs to the protein kinase superfamily. Ser/Thr protein kinase family. CDPK subfamily.</text>
</comment>
<dbReference type="FunFam" id="1.10.510.10:FF:000571">
    <property type="entry name" value="Maternal embryonic leucine zipper kinase"/>
    <property type="match status" value="1"/>
</dbReference>